<feature type="domain" description="CHAT" evidence="2">
    <location>
        <begin position="874"/>
        <end position="1164"/>
    </location>
</feature>
<accession>A0A8H3DT66</accession>
<sequence>MLRQAIEQNVSPGQSYSDGGPSSIRSPGLDRIDNIEDCKNLFELGIMCDDQFQRSGELKDLEDAINYISQAIDQVPDGYLELPKWLSSLAMSRNDRFRHLGELQDLEKALKCRSRALNLTPEGHPDFPHRLANLGASHRDRFIRLGELGDLEKAIECGTRALALTPDGHLDLPQRLASLVLSYNHRFRRLGELEDLEKAIEYLTCALKSTSDDHPALPGRLANLGVFYNDRFKRLGELGDLEKGIEHLSRALRLTPDGHPNLPYRLANLGALHLDRFRRLDKLEDLEKGIKQLSCALQSTPDNHPALPTWLTNLVVSYNDRFERLGILEDLEKAIECGSRGIALTPDGHPDLPTQLTNIGGPYHSRFRRLGDLEDLEKAIEFESRALALTPDDHPSFSTRLANLVVSHNERFENLGEMEDLEKAIEYGSCALALTPDDHPSLPARLSYLGESHSNRFERMGEPEDLKKAMEYIFRALDLTPKNHPDLSHRLGNIGVSHRDQFRVLGELEHLDKAIEYLTRAVALTADDHPDLPAQLTNLGGSYIDRFRRLNELEDLEKGVECQSRALAFTPEGHPGLPDRHYSLALSRILQYNVTNKPSHLDDALTFFRSATQSSAGAPRVKFGHALYWATLAFQHSTLNCIEAYQTTIDILPQFIWLGATTNQRYEDLEQIKHLAGQAASTALLASKYELALEWLEHTRCVVWNQSLMLRSPLDVLQASHSTLASQLQTIASQLHQAGSESRASRALSSNITPEQAARQHRHLAKKYNELLSEARKLSGFEGFLLPMKSRGLVRAAQGRHIVVINCHPDRCDGIIISPGQDTVQHIPLPGFSHKKALDARSNIQKSLQRDGIRQRGAHLDHEPEQEEFLESTLKILWDDIVKPVLEFTGYLHNTPTSNPDLPHITWCPTGALSFLPLHAAGNYDQPHSRVLNYAISSYTPTLTALLSESSSPNLLTNGTHILAVSQEATSLPGYKLSKLPGTSKELACIKSHAQQIGNIDFSALAGDKATTTAVLAAMETHDWVHLACHAHQNVGDATKSGFFLHDGILDLASINRRSFKGKGLAFLSACQTATGAESLPDEAVHLASGMLMAGYTSVIATMWSVNDEDAPFVADKVYGELMRGGKIGNGKAGKALHNAVTELRGKIGEKEFGRWVPYIHIGS</sequence>
<dbReference type="SUPFAM" id="SSF81901">
    <property type="entry name" value="HCP-like"/>
    <property type="match status" value="1"/>
</dbReference>
<feature type="region of interest" description="Disordered" evidence="1">
    <location>
        <begin position="1"/>
        <end position="26"/>
    </location>
</feature>
<evidence type="ECO:0000313" key="3">
    <source>
        <dbReference type="EMBL" id="CAE6541290.1"/>
    </source>
</evidence>
<dbReference type="Pfam" id="PF12770">
    <property type="entry name" value="CHAT"/>
    <property type="match status" value="1"/>
</dbReference>
<dbReference type="SUPFAM" id="SSF48452">
    <property type="entry name" value="TPR-like"/>
    <property type="match status" value="1"/>
</dbReference>
<dbReference type="Gene3D" id="1.25.40.10">
    <property type="entry name" value="Tetratricopeptide repeat domain"/>
    <property type="match status" value="4"/>
</dbReference>
<dbReference type="AlphaFoldDB" id="A0A8H3DT66"/>
<proteinExistence type="predicted"/>
<reference evidence="3" key="1">
    <citation type="submission" date="2021-01" db="EMBL/GenBank/DDBJ databases">
        <authorList>
            <person name="Kaushik A."/>
        </authorList>
    </citation>
    <scope>NUCLEOTIDE SEQUENCE</scope>
    <source>
        <strain evidence="3">AG2-2IIIB</strain>
    </source>
</reference>
<dbReference type="InterPro" id="IPR024983">
    <property type="entry name" value="CHAT_dom"/>
</dbReference>
<evidence type="ECO:0000256" key="1">
    <source>
        <dbReference type="SAM" id="MobiDB-lite"/>
    </source>
</evidence>
<comment type="caution">
    <text evidence="3">The sequence shown here is derived from an EMBL/GenBank/DDBJ whole genome shotgun (WGS) entry which is preliminary data.</text>
</comment>
<evidence type="ECO:0000313" key="4">
    <source>
        <dbReference type="Proteomes" id="UP000663843"/>
    </source>
</evidence>
<organism evidence="3 4">
    <name type="scientific">Rhizoctonia solani</name>
    <dbReference type="NCBI Taxonomy" id="456999"/>
    <lineage>
        <taxon>Eukaryota</taxon>
        <taxon>Fungi</taxon>
        <taxon>Dikarya</taxon>
        <taxon>Basidiomycota</taxon>
        <taxon>Agaricomycotina</taxon>
        <taxon>Agaricomycetes</taxon>
        <taxon>Cantharellales</taxon>
        <taxon>Ceratobasidiaceae</taxon>
        <taxon>Rhizoctonia</taxon>
    </lineage>
</organism>
<gene>
    <name evidence="3" type="ORF">RDB_LOCUS197929</name>
</gene>
<name>A0A8H3DT66_9AGAM</name>
<dbReference type="EMBL" id="CAJMWT010010220">
    <property type="protein sequence ID" value="CAE6541290.1"/>
    <property type="molecule type" value="Genomic_DNA"/>
</dbReference>
<dbReference type="PANTHER" id="PTHR19959">
    <property type="entry name" value="KINESIN LIGHT CHAIN"/>
    <property type="match status" value="1"/>
</dbReference>
<protein>
    <recommendedName>
        <fullName evidence="2">CHAT domain-containing protein</fullName>
    </recommendedName>
</protein>
<evidence type="ECO:0000259" key="2">
    <source>
        <dbReference type="Pfam" id="PF12770"/>
    </source>
</evidence>
<dbReference type="Proteomes" id="UP000663843">
    <property type="component" value="Unassembled WGS sequence"/>
</dbReference>
<dbReference type="InterPro" id="IPR011990">
    <property type="entry name" value="TPR-like_helical_dom_sf"/>
</dbReference>
<dbReference type="PANTHER" id="PTHR19959:SF119">
    <property type="entry name" value="FUNGAL LIPASE-LIKE DOMAIN-CONTAINING PROTEIN"/>
    <property type="match status" value="1"/>
</dbReference>
<feature type="compositionally biased region" description="Polar residues" evidence="1">
    <location>
        <begin position="1"/>
        <end position="17"/>
    </location>
</feature>